<dbReference type="PROSITE" id="PS51753">
    <property type="entry name" value="HBM"/>
    <property type="match status" value="1"/>
</dbReference>
<dbReference type="CDD" id="cd11386">
    <property type="entry name" value="MCP_signal"/>
    <property type="match status" value="1"/>
</dbReference>
<dbReference type="InterPro" id="IPR003660">
    <property type="entry name" value="HAMP_dom"/>
</dbReference>
<keyword evidence="7" id="KW-1133">Transmembrane helix</keyword>
<dbReference type="InterPro" id="IPR051310">
    <property type="entry name" value="MCP_chemotaxis"/>
</dbReference>
<dbReference type="InterPro" id="IPR032255">
    <property type="entry name" value="HBM"/>
</dbReference>
<comment type="similarity">
    <text evidence="4">Belongs to the methyl-accepting chemotaxis (MCP) protein family.</text>
</comment>
<evidence type="ECO:0000313" key="11">
    <source>
        <dbReference type="EMBL" id="RBP64322.1"/>
    </source>
</evidence>
<dbReference type="PRINTS" id="PR00260">
    <property type="entry name" value="CHEMTRNSDUCR"/>
</dbReference>
<feature type="domain" description="HBM" evidence="10">
    <location>
        <begin position="41"/>
        <end position="277"/>
    </location>
</feature>
<evidence type="ECO:0000256" key="7">
    <source>
        <dbReference type="SAM" id="Phobius"/>
    </source>
</evidence>
<dbReference type="SMART" id="SM00283">
    <property type="entry name" value="MA"/>
    <property type="match status" value="1"/>
</dbReference>
<dbReference type="EMBL" id="QNRY01000008">
    <property type="protein sequence ID" value="RBP64322.1"/>
    <property type="molecule type" value="Genomic_DNA"/>
</dbReference>
<evidence type="ECO:0000256" key="2">
    <source>
        <dbReference type="ARBA" id="ARBA00022500"/>
    </source>
</evidence>
<dbReference type="PROSITE" id="PS50885">
    <property type="entry name" value="HAMP"/>
    <property type="match status" value="1"/>
</dbReference>
<dbReference type="CDD" id="cd06225">
    <property type="entry name" value="HAMP"/>
    <property type="match status" value="1"/>
</dbReference>
<protein>
    <submittedName>
        <fullName evidence="11">Methyl-accepting chemotaxis protein-2 (Aspartate sensor receptor)</fullName>
    </submittedName>
</protein>
<dbReference type="GO" id="GO:0006935">
    <property type="term" value="P:chemotaxis"/>
    <property type="evidence" value="ECO:0007669"/>
    <property type="project" value="UniProtKB-KW"/>
</dbReference>
<dbReference type="OrthoDB" id="6167817at2"/>
<keyword evidence="11" id="KW-0675">Receptor</keyword>
<dbReference type="FunFam" id="1.10.287.950:FF:000001">
    <property type="entry name" value="Methyl-accepting chemotaxis sensory transducer"/>
    <property type="match status" value="1"/>
</dbReference>
<dbReference type="Gene3D" id="6.10.340.10">
    <property type="match status" value="1"/>
</dbReference>
<evidence type="ECO:0000256" key="6">
    <source>
        <dbReference type="SAM" id="MobiDB-lite"/>
    </source>
</evidence>
<dbReference type="Gene3D" id="1.20.1440.210">
    <property type="match status" value="1"/>
</dbReference>
<name>A0A366I6A2_9GAMM</name>
<comment type="subcellular location">
    <subcellularLocation>
        <location evidence="1">Membrane</location>
    </subcellularLocation>
</comment>
<evidence type="ECO:0000259" key="9">
    <source>
        <dbReference type="PROSITE" id="PS50885"/>
    </source>
</evidence>
<dbReference type="GO" id="GO:0004888">
    <property type="term" value="F:transmembrane signaling receptor activity"/>
    <property type="evidence" value="ECO:0007669"/>
    <property type="project" value="InterPro"/>
</dbReference>
<dbReference type="SMART" id="SM00304">
    <property type="entry name" value="HAMP"/>
    <property type="match status" value="1"/>
</dbReference>
<dbReference type="RefSeq" id="WP_113865619.1">
    <property type="nucleotide sequence ID" value="NZ_AGJP01000001.1"/>
</dbReference>
<dbReference type="GO" id="GO:0007165">
    <property type="term" value="P:signal transduction"/>
    <property type="evidence" value="ECO:0007669"/>
    <property type="project" value="UniProtKB-KW"/>
</dbReference>
<reference evidence="11 12" key="1">
    <citation type="submission" date="2018-06" db="EMBL/GenBank/DDBJ databases">
        <title>Genomic Encyclopedia of Type Strains, Phase IV (KMG-IV): sequencing the most valuable type-strain genomes for metagenomic binning, comparative biology and taxonomic classification.</title>
        <authorList>
            <person name="Goeker M."/>
        </authorList>
    </citation>
    <scope>NUCLEOTIDE SEQUENCE [LARGE SCALE GENOMIC DNA]</scope>
    <source>
        <strain evidence="11 12">DSM 30166</strain>
    </source>
</reference>
<evidence type="ECO:0000256" key="1">
    <source>
        <dbReference type="ARBA" id="ARBA00004370"/>
    </source>
</evidence>
<dbReference type="SMART" id="SM01358">
    <property type="entry name" value="HBM"/>
    <property type="match status" value="1"/>
</dbReference>
<sequence>MAIKFENIKVGKKFGLGFCLILIMTMIIAGAGVMHIEELKQSIDKVNFSNDISDEINQAKYYRALYSASYQPEHIEKNILHINNMENLVVKANQWRWSEQDIATLSQITTTIAEYQKKQAGYIAAINKKDDIRESWNLSESNKYLTQLDEQLKAGSDNFVPQLLAADLTHKLAEVRYQVRGILLSRDNEAEEKLKNAINDAQTSLTTLYQSLPAEQQATLNPVLSIMNAYEEQALAYLPAYQEEMALARQIGATANQMNEAVETLLSNQLQSTQQDIRSSEIQLGIAALITLVLGLLISWFISRQITSPLHQTLDMAERIATGDLTMSIKTARRDELGQLMSSMAKMNDNLHIMIDEIRIGVSQISTASGEIVAGNTDLSSRTEQQAAAVEQTAASMEELTATVKQNADNAHQANKLVISASQTAKQGGEQVHNVVKTMNDIEHSSKRIAEITSVINSIAFQTNILALNAAVEAARAGEQGRGFAVVASEVRNLAQRSSQAAKEIDTLIAESVRQVSQGAVLVGNAGKTMDDIVTSVTQAHDIMGEIATASDEQSRGIEQVNQAIVEMDSTTQQNAALVEQSAAAADSLEEQATLLKQKQAVSVFRLSNMRDESTPAGIASSQSPTQLSYKH</sequence>
<feature type="transmembrane region" description="Helical" evidence="7">
    <location>
        <begin position="14"/>
        <end position="36"/>
    </location>
</feature>
<gene>
    <name evidence="11" type="ORF">DES54_10817</name>
</gene>
<dbReference type="Pfam" id="PF16591">
    <property type="entry name" value="HBM"/>
    <property type="match status" value="1"/>
</dbReference>
<evidence type="ECO:0000259" key="10">
    <source>
        <dbReference type="PROSITE" id="PS51753"/>
    </source>
</evidence>
<feature type="compositionally biased region" description="Polar residues" evidence="6">
    <location>
        <begin position="620"/>
        <end position="632"/>
    </location>
</feature>
<dbReference type="AlphaFoldDB" id="A0A366I6A2"/>
<evidence type="ECO:0000256" key="5">
    <source>
        <dbReference type="PROSITE-ProRule" id="PRU00284"/>
    </source>
</evidence>
<evidence type="ECO:0000259" key="8">
    <source>
        <dbReference type="PROSITE" id="PS50111"/>
    </source>
</evidence>
<comment type="caution">
    <text evidence="11">The sequence shown here is derived from an EMBL/GenBank/DDBJ whole genome shotgun (WGS) entry which is preliminary data.</text>
</comment>
<dbReference type="Proteomes" id="UP000253046">
    <property type="component" value="Unassembled WGS sequence"/>
</dbReference>
<dbReference type="PROSITE" id="PS50111">
    <property type="entry name" value="CHEMOTAXIS_TRANSDUC_2"/>
    <property type="match status" value="1"/>
</dbReference>
<dbReference type="Pfam" id="PF00015">
    <property type="entry name" value="MCPsignal"/>
    <property type="match status" value="1"/>
</dbReference>
<dbReference type="PANTHER" id="PTHR43531:SF5">
    <property type="entry name" value="METHYL-ACCEPTING CHEMOTAXIS PROTEIN III"/>
    <property type="match status" value="1"/>
</dbReference>
<evidence type="ECO:0000256" key="4">
    <source>
        <dbReference type="ARBA" id="ARBA00029447"/>
    </source>
</evidence>
<dbReference type="InterPro" id="IPR004090">
    <property type="entry name" value="Chemotax_Me-accpt_rcpt"/>
</dbReference>
<dbReference type="PANTHER" id="PTHR43531">
    <property type="entry name" value="PROTEIN ICFG"/>
    <property type="match status" value="1"/>
</dbReference>
<dbReference type="GO" id="GO:0005886">
    <property type="term" value="C:plasma membrane"/>
    <property type="evidence" value="ECO:0007669"/>
    <property type="project" value="TreeGrafter"/>
</dbReference>
<keyword evidence="7" id="KW-0472">Membrane</keyword>
<organism evidence="11 12">
    <name type="scientific">Brenneria salicis ATCC 15712 = DSM 30166</name>
    <dbReference type="NCBI Taxonomy" id="714314"/>
    <lineage>
        <taxon>Bacteria</taxon>
        <taxon>Pseudomonadati</taxon>
        <taxon>Pseudomonadota</taxon>
        <taxon>Gammaproteobacteria</taxon>
        <taxon>Enterobacterales</taxon>
        <taxon>Pectobacteriaceae</taxon>
        <taxon>Brenneria</taxon>
    </lineage>
</organism>
<dbReference type="Gene3D" id="1.10.287.950">
    <property type="entry name" value="Methyl-accepting chemotaxis protein"/>
    <property type="match status" value="1"/>
</dbReference>
<keyword evidence="12" id="KW-1185">Reference proteome</keyword>
<proteinExistence type="inferred from homology"/>
<feature type="domain" description="Methyl-accepting transducer" evidence="8">
    <location>
        <begin position="361"/>
        <end position="590"/>
    </location>
</feature>
<keyword evidence="7" id="KW-0812">Transmembrane</keyword>
<evidence type="ECO:0000313" key="12">
    <source>
        <dbReference type="Proteomes" id="UP000253046"/>
    </source>
</evidence>
<keyword evidence="2" id="KW-0145">Chemotaxis</keyword>
<feature type="region of interest" description="Disordered" evidence="6">
    <location>
        <begin position="612"/>
        <end position="632"/>
    </location>
</feature>
<evidence type="ECO:0000256" key="3">
    <source>
        <dbReference type="ARBA" id="ARBA00023224"/>
    </source>
</evidence>
<accession>A0A366I6A2</accession>
<keyword evidence="3 5" id="KW-0807">Transducer</keyword>
<dbReference type="SUPFAM" id="SSF58104">
    <property type="entry name" value="Methyl-accepting chemotaxis protein (MCP) signaling domain"/>
    <property type="match status" value="1"/>
</dbReference>
<dbReference type="InterPro" id="IPR004089">
    <property type="entry name" value="MCPsignal_dom"/>
</dbReference>
<dbReference type="Pfam" id="PF00672">
    <property type="entry name" value="HAMP"/>
    <property type="match status" value="1"/>
</dbReference>
<feature type="domain" description="HAMP" evidence="9">
    <location>
        <begin position="304"/>
        <end position="356"/>
    </location>
</feature>